<dbReference type="InterPro" id="IPR011050">
    <property type="entry name" value="Pectin_lyase_fold/virulence"/>
</dbReference>
<dbReference type="EMBL" id="JARBJD010000171">
    <property type="protein sequence ID" value="KAK2948675.1"/>
    <property type="molecule type" value="Genomic_DNA"/>
</dbReference>
<accession>A0ABQ9XBQ8</accession>
<evidence type="ECO:0000313" key="1">
    <source>
        <dbReference type="EMBL" id="KAK2948675.1"/>
    </source>
</evidence>
<comment type="caution">
    <text evidence="1">The sequence shown here is derived from an EMBL/GenBank/DDBJ whole genome shotgun (WGS) entry which is preliminary data.</text>
</comment>
<name>A0ABQ9XBQ8_9EUKA</name>
<proteinExistence type="predicted"/>
<keyword evidence="2" id="KW-1185">Reference proteome</keyword>
<reference evidence="1 2" key="1">
    <citation type="journal article" date="2022" name="bioRxiv">
        <title>Genomics of Preaxostyla Flagellates Illuminates Evolutionary Transitions and the Path Towards Mitochondrial Loss.</title>
        <authorList>
            <person name="Novak L.V.F."/>
            <person name="Treitli S.C."/>
            <person name="Pyrih J."/>
            <person name="Halakuc P."/>
            <person name="Pipaliya S.V."/>
            <person name="Vacek V."/>
            <person name="Brzon O."/>
            <person name="Soukal P."/>
            <person name="Eme L."/>
            <person name="Dacks J.B."/>
            <person name="Karnkowska A."/>
            <person name="Elias M."/>
            <person name="Hampl V."/>
        </authorList>
    </citation>
    <scope>NUCLEOTIDE SEQUENCE [LARGE SCALE GENOMIC DNA]</scope>
    <source>
        <strain evidence="1">NAU3</strain>
        <tissue evidence="1">Gut</tissue>
    </source>
</reference>
<dbReference type="SUPFAM" id="SSF51126">
    <property type="entry name" value="Pectin lyase-like"/>
    <property type="match status" value="1"/>
</dbReference>
<sequence>MSSDSPNQDIRCAVLAASTIHVAFCELFWTDLKSIFVLRSSSPSTQTSSSITLAWCTLSNLVHHLTPIVEDMRTDSTEDPFNMNMVGTRMENMKVVGADGVCVSQTNHRNDLTSFAGISTMVSELRIMNVSSQPEEVQKVSSLFSQRMVGCAMWGSNNHLSGSLLRDLNGGGSFLCANSSFDWCHTTSSERPSLVSEPSPSIDSHSATRCISTSAEPENYSNDQYSDKVFDGVDRINVTNVAVTFTRCHFSNMKYTATSSSVDKAGGSALSFSLSTNPASIISCSFSKCSVASWSAVYGGCIFMTSLTTSTNTVHNCSFADWYPSNDTNTNQNGGGIGTYRTSAPLQITDSNFTLSGETTNTNNGGFFSSYSSSVGQSIAISNCRLSGDSTTTGTCIYLYVSKNISGSLSVTDSQIINTNSTVRHTNLKFMPLSGFTRTEIHDTAIQFTYASSDTRPFLFVDCKFNQSSIDSATSPVMYLFLEASFTGKPARTTSSLIGLSYTDNVVLHKCDFTDCSPTSAGYVIKSFSLPSLIVDTCSFTRCSGGKSIVDVVYSSSSFYFCSFTNVSGTNARVISLFLNSANFFESCRFDLEETTDLLDFDVTSGDLTCLNDTAVTGCTSNRRMSFGTWWKDRQELTAVQVVPVEAEKNEMRVGTWLPEPEENPQPPIPTFSSRSEALATLQPSSPPTNIVTFSDGSFTEADRLEVLQHVEIVGAGWNISDIHSTQLTTDGFVSKSACKLSLRSLRLVPLSSSSILVSTSDSGCLIVLNIEVKDISDHSAALFMFTAGSSEIRHCSFKNIESTESLISVSQASSLVITNTLFVTITRSSPTPTPVETTQCASCIEGKTDGEVKVLYCRFGACTTNGRAGAIDLENNDENSAVEMSYCYFDQNSGGTDVPDAVRGDNVVLKSFADSKTLLNFSTIQSFPSLFSFLINSNHPIVPPPAIISITETGVDVPLTWTYQDSRVPKSFLETYPLQFLLESRLRNNTKTELKTDFSYSETMTPFIFQNSTVYVDLRAQSQSIITVEQQGKVFVTLQKAYLSFKSLQFAFEKLTMTAFQCDQDSSIVLSWTGVNFTPPTLTSPFINSTGPYVCIEYDDFLQPITLDNTPFIRLVRAEKDAEIEFRSTTPLLASSLNTPFIVCEGVKEFSMRYLEISSSNLNSASFISAKDSTLHLLYIQIQTLQSTVQGAFIHNDNGTIHFDTEHDSLSTASLCSAAQGGVLFSRDSSVSMNGWIFSNCEAEDGGVAYVVTSTLSITDTSFISNSAKSGGAFWVDFGTNSASSLSLTSSTFTANTASDVDENGDDCGKGGAIIVKGKTTSWTPLVLNNSHFEENTAAFGNDVFVEQSVLRGANPNVLSNCGGESYSNFPHLEIENHNRDDDELTRISNFIPFPSVRVSSSGSDVDTCRWSNAYCQTIHYALQFLQTANPDGSLFQRQCLQNSSSMITEPVELDEHDLIYVSYSSKSTYVYSLSLSTTDEAEEGVVFTINDASRLTIQRIRFPLTRLHRVVKVDSKEGLLTMEKCFVLIESDSTTSISPISSVGSSLIMNTVSFSPNLTASPATLSAPLVVFSPTLLGDAELGSGSFDVTNCSLANLTFEGTTMFRIETSDRVGFVLQSISQVSTDLTQGKYICLKGQSFKQQIQPSLWHSNPTASDLPYFIGEDVSMDENDKWRTGSLVYWLVSPEEEILIGSDVNAVDHPNCGSSTFQCTTLDSAILSADLNDVSTFALSASTSLSSTLLATSSWLFKSSSATKRGVEFDRNGSIEIANSTTKLSFTSIIFTVAETCVSDTLFVVEEGDLSFSSCQFGGTSSESALILPASTTTLIEVKASGKLTLMDTLIQHITFSHATLGPAIRLHLDSTDSFSGTPNGDNTLLVTGDGESSPTFLHSGEIDSPLIVQTCGSLAVSDIHFSILEAQATTPRSASFFSVCGGSFSLTSVSFLAMSFSGSNSLIKLTGAASLTLTTIEFSGMTTEGSGSVIHSTSTGTITVSSVSFSSCNCGSSQKGRSVFIERSFVKDCVSLTSVLISSTGTVGTHDIFLTGSNVASTVTQSWESLIGSEDSLTSAVIDRIVGEEKGSVVKSGPLAYLLYPHTEGSVFIDESFWDHESCGKEKLPCRTFEHAHSKLTTSNQKVVFSTSCTLSGEVNSLPLGSVLSTKPDQIVSTGQTTQFVVQAGPLSFEAIHILLPTIITKPLFVVRANVLSFASSVRINNTPSPSTHQASLVSLSSGTLQMTGTQLVFQPTFVLTKSLIEQTSGNLELNDVCVQHISKSSGDGSVLHSTLSSTSDAIQITGTSSFKDCHSTVGNGGALFISCPQSLPPSSLVVDATFTECSCGPAMKGEWVFVSGHTFKNLLSPDCWTDTIAGLTWNSANSLWGTDYSSSPVSTIVHHHPIL</sequence>
<organism evidence="1 2">
    <name type="scientific">Blattamonas nauphoetae</name>
    <dbReference type="NCBI Taxonomy" id="2049346"/>
    <lineage>
        <taxon>Eukaryota</taxon>
        <taxon>Metamonada</taxon>
        <taxon>Preaxostyla</taxon>
        <taxon>Oxymonadida</taxon>
        <taxon>Blattamonas</taxon>
    </lineage>
</organism>
<protein>
    <submittedName>
        <fullName evidence="1">Uncharacterized protein</fullName>
    </submittedName>
</protein>
<evidence type="ECO:0000313" key="2">
    <source>
        <dbReference type="Proteomes" id="UP001281761"/>
    </source>
</evidence>
<gene>
    <name evidence="1" type="ORF">BLNAU_16416</name>
</gene>
<dbReference type="Proteomes" id="UP001281761">
    <property type="component" value="Unassembled WGS sequence"/>
</dbReference>